<evidence type="ECO:0000256" key="1">
    <source>
        <dbReference type="SAM" id="MobiDB-lite"/>
    </source>
</evidence>
<organism evidence="2 3">
    <name type="scientific">Saitozyma podzolica</name>
    <dbReference type="NCBI Taxonomy" id="1890683"/>
    <lineage>
        <taxon>Eukaryota</taxon>
        <taxon>Fungi</taxon>
        <taxon>Dikarya</taxon>
        <taxon>Basidiomycota</taxon>
        <taxon>Agaricomycotina</taxon>
        <taxon>Tremellomycetes</taxon>
        <taxon>Tremellales</taxon>
        <taxon>Trimorphomycetaceae</taxon>
        <taxon>Saitozyma</taxon>
    </lineage>
</organism>
<evidence type="ECO:0000313" key="2">
    <source>
        <dbReference type="EMBL" id="RSH89441.1"/>
    </source>
</evidence>
<protein>
    <submittedName>
        <fullName evidence="2">Uncharacterized protein</fullName>
    </submittedName>
</protein>
<accession>A0A427YE50</accession>
<feature type="compositionally biased region" description="Polar residues" evidence="1">
    <location>
        <begin position="162"/>
        <end position="175"/>
    </location>
</feature>
<dbReference type="EMBL" id="RSCD01000013">
    <property type="protein sequence ID" value="RSH89441.1"/>
    <property type="molecule type" value="Genomic_DNA"/>
</dbReference>
<dbReference type="Proteomes" id="UP000279259">
    <property type="component" value="Unassembled WGS sequence"/>
</dbReference>
<name>A0A427YE50_9TREE</name>
<feature type="region of interest" description="Disordered" evidence="1">
    <location>
        <begin position="139"/>
        <end position="201"/>
    </location>
</feature>
<proteinExistence type="predicted"/>
<gene>
    <name evidence="2" type="ORF">EHS25_001990</name>
</gene>
<feature type="compositionally biased region" description="Low complexity" evidence="1">
    <location>
        <begin position="148"/>
        <end position="161"/>
    </location>
</feature>
<keyword evidence="3" id="KW-1185">Reference proteome</keyword>
<reference evidence="2 3" key="1">
    <citation type="submission" date="2018-11" db="EMBL/GenBank/DDBJ databases">
        <title>Genome sequence of Saitozyma podzolica DSM 27192.</title>
        <authorList>
            <person name="Aliyu H."/>
            <person name="Gorte O."/>
            <person name="Ochsenreither K."/>
        </authorList>
    </citation>
    <scope>NUCLEOTIDE SEQUENCE [LARGE SCALE GENOMIC DNA]</scope>
    <source>
        <strain evidence="2 3">DSM 27192</strain>
    </source>
</reference>
<sequence>MIADASTTTGSTTATSWEAVASIDVGRHVQVNKDPWGNDRIFINLEPKVLMRKSTPTGSTKANAWSDWSELTLRNEESRDKLTTWQDQCMSNLIAKVSDGEICSPDQARDGWLEILEEGFKTETGVGGIFQDEMITLRHGHDSPNQTSSSSPSDRGSQGVSPETTARHPTNSVTYSGPIETAKTFSGGAETSTFASSTSSV</sequence>
<feature type="compositionally biased region" description="Low complexity" evidence="1">
    <location>
        <begin position="186"/>
        <end position="201"/>
    </location>
</feature>
<evidence type="ECO:0000313" key="3">
    <source>
        <dbReference type="Proteomes" id="UP000279259"/>
    </source>
</evidence>
<comment type="caution">
    <text evidence="2">The sequence shown here is derived from an EMBL/GenBank/DDBJ whole genome shotgun (WGS) entry which is preliminary data.</text>
</comment>
<dbReference type="AlphaFoldDB" id="A0A427YE50"/>